<evidence type="ECO:0000259" key="7">
    <source>
        <dbReference type="Pfam" id="PF01058"/>
    </source>
</evidence>
<evidence type="ECO:0000256" key="2">
    <source>
        <dbReference type="ARBA" id="ARBA00009173"/>
    </source>
</evidence>
<organism evidence="8">
    <name type="scientific">marine sediment metagenome</name>
    <dbReference type="NCBI Taxonomy" id="412755"/>
    <lineage>
        <taxon>unclassified sequences</taxon>
        <taxon>metagenomes</taxon>
        <taxon>ecological metagenomes</taxon>
    </lineage>
</organism>
<dbReference type="Gene3D" id="3.40.50.12280">
    <property type="match status" value="1"/>
</dbReference>
<evidence type="ECO:0000256" key="3">
    <source>
        <dbReference type="ARBA" id="ARBA00022485"/>
    </source>
</evidence>
<keyword evidence="5" id="KW-0408">Iron</keyword>
<dbReference type="SUPFAM" id="SSF56770">
    <property type="entry name" value="HydA/Nqo6-like"/>
    <property type="match status" value="1"/>
</dbReference>
<reference evidence="8" key="1">
    <citation type="journal article" date="2014" name="Front. Microbiol.">
        <title>High frequency of phylogenetically diverse reductive dehalogenase-homologous genes in deep subseafloor sedimentary metagenomes.</title>
        <authorList>
            <person name="Kawai M."/>
            <person name="Futagami T."/>
            <person name="Toyoda A."/>
            <person name="Takaki Y."/>
            <person name="Nishi S."/>
            <person name="Hori S."/>
            <person name="Arai W."/>
            <person name="Tsubouchi T."/>
            <person name="Morono Y."/>
            <person name="Uchiyama I."/>
            <person name="Ito T."/>
            <person name="Fujiyama A."/>
            <person name="Inagaki F."/>
            <person name="Takami H."/>
        </authorList>
    </citation>
    <scope>NUCLEOTIDE SEQUENCE</scope>
    <source>
        <strain evidence="8">Expedition CK06-06</strain>
    </source>
</reference>
<feature type="domain" description="NADH:ubiquinone oxidoreductase-like 20kDa subunit" evidence="7">
    <location>
        <begin position="22"/>
        <end position="138"/>
    </location>
</feature>
<dbReference type="PANTHER" id="PTHR42989:SF1">
    <property type="entry name" value="FORMATE HYDROGENLYASE SUBUNIT 7-RELATED"/>
    <property type="match status" value="1"/>
</dbReference>
<comment type="cofactor">
    <cofactor evidence="1">
        <name>[4Fe-4S] cluster</name>
        <dbReference type="ChEBI" id="CHEBI:49883"/>
    </cofactor>
</comment>
<proteinExistence type="inferred from homology"/>
<keyword evidence="6" id="KW-0411">Iron-sulfur</keyword>
<evidence type="ECO:0000256" key="6">
    <source>
        <dbReference type="ARBA" id="ARBA00023014"/>
    </source>
</evidence>
<gene>
    <name evidence="8" type="ORF">S01H1_00198</name>
</gene>
<name>X0RQU8_9ZZZZ</name>
<comment type="similarity">
    <text evidence="2">Belongs to the complex I 20 kDa subunit family.</text>
</comment>
<evidence type="ECO:0000313" key="8">
    <source>
        <dbReference type="EMBL" id="GAF71153.1"/>
    </source>
</evidence>
<dbReference type="InterPro" id="IPR052375">
    <property type="entry name" value="Complex_I_20kDa-like"/>
</dbReference>
<accession>X0RQU8</accession>
<dbReference type="InterPro" id="IPR006137">
    <property type="entry name" value="NADH_UbQ_OxRdtase-like_20kDa"/>
</dbReference>
<dbReference type="GO" id="GO:0046872">
    <property type="term" value="F:metal ion binding"/>
    <property type="evidence" value="ECO:0007669"/>
    <property type="project" value="UniProtKB-KW"/>
</dbReference>
<dbReference type="AlphaFoldDB" id="X0RQU8"/>
<protein>
    <recommendedName>
        <fullName evidence="7">NADH:ubiquinone oxidoreductase-like 20kDa subunit domain-containing protein</fullName>
    </recommendedName>
</protein>
<sequence>MSWKIWSLKKSPWVFHVNTGACNNCDIEIVNLLTPKFDVERFGIKLVGSPRHADALLVTGGVTAQAAPRLREVYRQTSKPCVVFAIGACACDKGIFTTGYHMVGPVDKIIKEVDPNAIIAYVPGCPPKPEAIISGIVQALSVL</sequence>
<dbReference type="EMBL" id="BARS01000064">
    <property type="protein sequence ID" value="GAF71153.1"/>
    <property type="molecule type" value="Genomic_DNA"/>
</dbReference>
<dbReference type="Pfam" id="PF01058">
    <property type="entry name" value="Oxidored_q6"/>
    <property type="match status" value="1"/>
</dbReference>
<keyword evidence="3" id="KW-0004">4Fe-4S</keyword>
<dbReference type="GO" id="GO:0051539">
    <property type="term" value="F:4 iron, 4 sulfur cluster binding"/>
    <property type="evidence" value="ECO:0007669"/>
    <property type="project" value="UniProtKB-KW"/>
</dbReference>
<keyword evidence="4" id="KW-0479">Metal-binding</keyword>
<evidence type="ECO:0000256" key="5">
    <source>
        <dbReference type="ARBA" id="ARBA00023004"/>
    </source>
</evidence>
<evidence type="ECO:0000256" key="4">
    <source>
        <dbReference type="ARBA" id="ARBA00022723"/>
    </source>
</evidence>
<evidence type="ECO:0000256" key="1">
    <source>
        <dbReference type="ARBA" id="ARBA00001966"/>
    </source>
</evidence>
<comment type="caution">
    <text evidence="8">The sequence shown here is derived from an EMBL/GenBank/DDBJ whole genome shotgun (WGS) entry which is preliminary data.</text>
</comment>
<dbReference type="PANTHER" id="PTHR42989">
    <property type="entry name" value="HYDROGENASE-4 COMPONENT I"/>
    <property type="match status" value="1"/>
</dbReference>